<dbReference type="Proteomes" id="UP000254634">
    <property type="component" value="Unassembled WGS sequence"/>
</dbReference>
<dbReference type="AlphaFoldDB" id="A0A380KX18"/>
<dbReference type="RefSeq" id="WP_205617687.1">
    <property type="nucleotide sequence ID" value="NZ_UHFR01000005.1"/>
</dbReference>
<dbReference type="EMBL" id="UHFR01000005">
    <property type="protein sequence ID" value="SUN76101.1"/>
    <property type="molecule type" value="Genomic_DNA"/>
</dbReference>
<name>A0A380KX18_9STRE</name>
<evidence type="ECO:0000313" key="1">
    <source>
        <dbReference type="EMBL" id="SUN76101.1"/>
    </source>
</evidence>
<organism evidence="1 2">
    <name type="scientific">Streptococcus massiliensis</name>
    <dbReference type="NCBI Taxonomy" id="313439"/>
    <lineage>
        <taxon>Bacteria</taxon>
        <taxon>Bacillati</taxon>
        <taxon>Bacillota</taxon>
        <taxon>Bacilli</taxon>
        <taxon>Lactobacillales</taxon>
        <taxon>Streptococcaceae</taxon>
        <taxon>Streptococcus</taxon>
    </lineage>
</organism>
<reference evidence="1" key="1">
    <citation type="submission" date="2018-06" db="EMBL/GenBank/DDBJ databases">
        <authorList>
            <consortium name="Pathogen Informatics"/>
            <person name="Doyle S."/>
        </authorList>
    </citation>
    <scope>NUCLEOTIDE SEQUENCE [LARGE SCALE GENOMIC DNA]</scope>
    <source>
        <strain evidence="1">NCTC13765</strain>
    </source>
</reference>
<evidence type="ECO:0000313" key="2">
    <source>
        <dbReference type="Proteomes" id="UP000254634"/>
    </source>
</evidence>
<proteinExistence type="predicted"/>
<keyword evidence="2" id="KW-1185">Reference proteome</keyword>
<dbReference type="STRING" id="1123307.GCA_000380065_01006"/>
<accession>A0A380KX18</accession>
<sequence>MKFYQDLILKDGQTCLHRNARASDAEALFEHFVLTHEQTDNMITYSDEKDFGLKKEVQSLQKIAPIKSYFAPFLTSGLWGRQA</sequence>
<protein>
    <submittedName>
        <fullName evidence="1">Uncharacterized protein</fullName>
    </submittedName>
</protein>
<gene>
    <name evidence="1" type="ORF">NCTC13765_00547</name>
</gene>